<accession>F2EEA2</accession>
<proteinExistence type="evidence at transcript level"/>
<dbReference type="AlphaFoldDB" id="F2EEA2"/>
<evidence type="ECO:0000256" key="1">
    <source>
        <dbReference type="SAM" id="MobiDB-lite"/>
    </source>
</evidence>
<protein>
    <submittedName>
        <fullName evidence="2">Predicted protein</fullName>
    </submittedName>
</protein>
<feature type="compositionally biased region" description="Basic and acidic residues" evidence="1">
    <location>
        <begin position="109"/>
        <end position="126"/>
    </location>
</feature>
<feature type="region of interest" description="Disordered" evidence="1">
    <location>
        <begin position="57"/>
        <end position="134"/>
    </location>
</feature>
<reference evidence="2" key="1">
    <citation type="journal article" date="2011" name="Plant Physiol.">
        <title>Comprehensive sequence analysis of 24,783 barley full-length cDNAs derived from 12 clone libraries.</title>
        <authorList>
            <person name="Matsumoto T."/>
            <person name="Tanaka T."/>
            <person name="Sakai H."/>
            <person name="Amano N."/>
            <person name="Kanamori H."/>
            <person name="Kurita K."/>
            <person name="Kikuta A."/>
            <person name="Kamiya K."/>
            <person name="Yamamoto M."/>
            <person name="Ikawa H."/>
            <person name="Fujii N."/>
            <person name="Hori K."/>
            <person name="Itoh T."/>
            <person name="Sato K."/>
        </authorList>
    </citation>
    <scope>NUCLEOTIDE SEQUENCE</scope>
    <source>
        <tissue evidence="2">Flower</tissue>
    </source>
</reference>
<sequence length="148" mass="15745">MEMQVLEPFPSPLLMVGASPSAGESAAVLHFSGEAPLHRHHGSPSAIASHLAAMALRSASRDPVTAPGRGEERRSSCTRRPVLPRLLAAGCTVGPASSVPRREEEDEPREGRERDKAGPTRQREKGSQPAPLVKLSGSVFSAFTLSFQ</sequence>
<evidence type="ECO:0000313" key="2">
    <source>
        <dbReference type="EMBL" id="BAK05674.1"/>
    </source>
</evidence>
<name>F2EEA2_HORVV</name>
<dbReference type="EMBL" id="AK374478">
    <property type="protein sequence ID" value="BAK05674.1"/>
    <property type="molecule type" value="mRNA"/>
</dbReference>
<organism evidence="2">
    <name type="scientific">Hordeum vulgare subsp. vulgare</name>
    <name type="common">Domesticated barley</name>
    <dbReference type="NCBI Taxonomy" id="112509"/>
    <lineage>
        <taxon>Eukaryota</taxon>
        <taxon>Viridiplantae</taxon>
        <taxon>Streptophyta</taxon>
        <taxon>Embryophyta</taxon>
        <taxon>Tracheophyta</taxon>
        <taxon>Spermatophyta</taxon>
        <taxon>Magnoliopsida</taxon>
        <taxon>Liliopsida</taxon>
        <taxon>Poales</taxon>
        <taxon>Poaceae</taxon>
        <taxon>BOP clade</taxon>
        <taxon>Pooideae</taxon>
        <taxon>Triticodae</taxon>
        <taxon>Triticeae</taxon>
        <taxon>Hordeinae</taxon>
        <taxon>Hordeum</taxon>
    </lineage>
</organism>